<dbReference type="PROSITE" id="PS51368">
    <property type="entry name" value="UREASE_3"/>
    <property type="match status" value="1"/>
</dbReference>
<comment type="subunit">
    <text evidence="6">Heterotrimer of UreA (gamma), UreB (beta) and UreC (alpha) subunits. Three heterotrimers associate to form the active enzyme.</text>
</comment>
<dbReference type="EC" id="3.5.1.5" evidence="6 7"/>
<evidence type="ECO:0000256" key="1">
    <source>
        <dbReference type="ARBA" id="ARBA00004897"/>
    </source>
</evidence>
<dbReference type="InterPro" id="IPR006680">
    <property type="entry name" value="Amidohydro-rel"/>
</dbReference>
<comment type="subcellular location">
    <subcellularLocation>
        <location evidence="6 11">Cytoplasm</location>
    </subcellularLocation>
</comment>
<dbReference type="PRINTS" id="PR01752">
    <property type="entry name" value="UREASE"/>
</dbReference>
<dbReference type="NCBIfam" id="NF009685">
    <property type="entry name" value="PRK13206.1"/>
    <property type="match status" value="1"/>
</dbReference>
<evidence type="ECO:0000256" key="6">
    <source>
        <dbReference type="HAMAP-Rule" id="MF_01953"/>
    </source>
</evidence>
<protein>
    <recommendedName>
        <fullName evidence="6 7">Urease subunit alpha</fullName>
        <ecNumber evidence="6 7">3.5.1.5</ecNumber>
    </recommendedName>
    <alternativeName>
        <fullName evidence="6">Urea amidohydrolase subunit alpha</fullName>
    </alternativeName>
</protein>
<dbReference type="PANTHER" id="PTHR43440">
    <property type="entry name" value="UREASE"/>
    <property type="match status" value="1"/>
</dbReference>
<evidence type="ECO:0000256" key="9">
    <source>
        <dbReference type="PIRSR" id="PIRSR611612-51"/>
    </source>
</evidence>
<dbReference type="SUPFAM" id="SSF51338">
    <property type="entry name" value="Composite domain of metallo-dependent hydrolases"/>
    <property type="match status" value="2"/>
</dbReference>
<dbReference type="InterPro" id="IPR032466">
    <property type="entry name" value="Metal_Hydrolase"/>
</dbReference>
<accession>I4FRU5</accession>
<comment type="PTM">
    <text evidence="6">Carboxylation allows a single lysine to coordinate two nickel ions.</text>
</comment>
<dbReference type="InterPro" id="IPR017950">
    <property type="entry name" value="Urease_AS"/>
</dbReference>
<gene>
    <name evidence="6 15" type="primary">ureC</name>
    <name evidence="15" type="ORF">MICAB_4750003</name>
</gene>
<evidence type="ECO:0000256" key="13">
    <source>
        <dbReference type="RuleBase" id="RU004158"/>
    </source>
</evidence>
<dbReference type="PROSITE" id="PS01120">
    <property type="entry name" value="UREASE_1"/>
    <property type="match status" value="1"/>
</dbReference>
<dbReference type="HAMAP" id="MF_01953">
    <property type="entry name" value="Urease_alpha"/>
    <property type="match status" value="1"/>
</dbReference>
<dbReference type="GO" id="GO:0043419">
    <property type="term" value="P:urea catabolic process"/>
    <property type="evidence" value="ECO:0007669"/>
    <property type="project" value="UniProtKB-UniRule"/>
</dbReference>
<feature type="domain" description="Urease" evidence="14">
    <location>
        <begin position="131"/>
        <end position="569"/>
    </location>
</feature>
<dbReference type="SUPFAM" id="SSF51556">
    <property type="entry name" value="Metallo-dependent hydrolases"/>
    <property type="match status" value="1"/>
</dbReference>
<evidence type="ECO:0000256" key="4">
    <source>
        <dbReference type="ARBA" id="ARBA00022801"/>
    </source>
</evidence>
<evidence type="ECO:0000259" key="14">
    <source>
        <dbReference type="PROSITE" id="PS51368"/>
    </source>
</evidence>
<feature type="modified residue" description="N6-carboxylysine" evidence="6 8">
    <location>
        <position position="219"/>
    </location>
</feature>
<evidence type="ECO:0000256" key="12">
    <source>
        <dbReference type="RuleBase" id="RU000510"/>
    </source>
</evidence>
<evidence type="ECO:0000256" key="8">
    <source>
        <dbReference type="PIRSR" id="PIRSR611612-50"/>
    </source>
</evidence>
<dbReference type="GO" id="GO:0009039">
    <property type="term" value="F:urease activity"/>
    <property type="evidence" value="ECO:0007669"/>
    <property type="project" value="UniProtKB-UniRule"/>
</dbReference>
<feature type="binding site" evidence="6 11">
    <location>
        <position position="221"/>
    </location>
    <ligand>
        <name>substrate</name>
    </ligand>
</feature>
<evidence type="ECO:0000256" key="7">
    <source>
        <dbReference type="NCBIfam" id="TIGR01792"/>
    </source>
</evidence>
<evidence type="ECO:0000256" key="2">
    <source>
        <dbReference type="ARBA" id="ARBA00022596"/>
    </source>
</evidence>
<evidence type="ECO:0000256" key="10">
    <source>
        <dbReference type="PIRSR" id="PIRSR611612-52"/>
    </source>
</evidence>
<dbReference type="Proteomes" id="UP000003172">
    <property type="component" value="Unassembled WGS sequence"/>
</dbReference>
<comment type="catalytic activity">
    <reaction evidence="5 6 12">
        <text>urea + 2 H2O + H(+) = hydrogencarbonate + 2 NH4(+)</text>
        <dbReference type="Rhea" id="RHEA:20557"/>
        <dbReference type="ChEBI" id="CHEBI:15377"/>
        <dbReference type="ChEBI" id="CHEBI:15378"/>
        <dbReference type="ChEBI" id="CHEBI:16199"/>
        <dbReference type="ChEBI" id="CHEBI:17544"/>
        <dbReference type="ChEBI" id="CHEBI:28938"/>
        <dbReference type="EC" id="3.5.1.5"/>
    </reaction>
</comment>
<dbReference type="RefSeq" id="WP_002761381.1">
    <property type="nucleotide sequence ID" value="NZ_HE972730.1"/>
</dbReference>
<comment type="PTM">
    <text evidence="8">Carbamylation allows a single lysine to coordinate two nickel ions.</text>
</comment>
<reference evidence="15 16" key="1">
    <citation type="submission" date="2012-04" db="EMBL/GenBank/DDBJ databases">
        <authorList>
            <person name="Genoscope - CEA"/>
        </authorList>
    </citation>
    <scope>NUCLEOTIDE SEQUENCE [LARGE SCALE GENOMIC DNA]</scope>
    <source>
        <strain evidence="15 16">9717</strain>
    </source>
</reference>
<dbReference type="InterPro" id="IPR011612">
    <property type="entry name" value="Urease_alpha_N_dom"/>
</dbReference>
<dbReference type="NCBIfam" id="TIGR01792">
    <property type="entry name" value="urease_alph"/>
    <property type="match status" value="1"/>
</dbReference>
<organism evidence="15 16">
    <name type="scientific">Microcystis aeruginosa PCC 9717</name>
    <dbReference type="NCBI Taxonomy" id="1160286"/>
    <lineage>
        <taxon>Bacteria</taxon>
        <taxon>Bacillati</taxon>
        <taxon>Cyanobacteriota</taxon>
        <taxon>Cyanophyceae</taxon>
        <taxon>Oscillatoriophycideae</taxon>
        <taxon>Chroococcales</taxon>
        <taxon>Microcystaceae</taxon>
        <taxon>Microcystis</taxon>
    </lineage>
</organism>
<feature type="binding site" evidence="6 9">
    <location>
        <position position="248"/>
    </location>
    <ligand>
        <name>Ni(2+)</name>
        <dbReference type="ChEBI" id="CHEBI:49786"/>
        <label>2</label>
    </ligand>
</feature>
<dbReference type="Gene3D" id="3.20.20.140">
    <property type="entry name" value="Metal-dependent hydrolases"/>
    <property type="match status" value="1"/>
</dbReference>
<dbReference type="Pfam" id="PF00449">
    <property type="entry name" value="Urease_alpha"/>
    <property type="match status" value="1"/>
</dbReference>
<name>I4FRU5_MICAE</name>
<dbReference type="Gene3D" id="2.30.40.10">
    <property type="entry name" value="Urease, subunit C, domain 1"/>
    <property type="match status" value="1"/>
</dbReference>
<dbReference type="CDD" id="cd00375">
    <property type="entry name" value="Urease_alpha"/>
    <property type="match status" value="1"/>
</dbReference>
<comment type="pathway">
    <text evidence="1 6">Nitrogen metabolism; urea degradation; CO(2) and NH(3) from urea (urease route): step 1/1.</text>
</comment>
<feature type="binding site" evidence="6 9">
    <location>
        <position position="362"/>
    </location>
    <ligand>
        <name>Ni(2+)</name>
        <dbReference type="ChEBI" id="CHEBI:49786"/>
        <label>1</label>
    </ligand>
</feature>
<comment type="caution">
    <text evidence="15">The sequence shown here is derived from an EMBL/GenBank/DDBJ whole genome shotgun (WGS) entry which is preliminary data.</text>
</comment>
<feature type="binding site" description="via carbamate group" evidence="6 9">
    <location>
        <position position="219"/>
    </location>
    <ligand>
        <name>Ni(2+)</name>
        <dbReference type="ChEBI" id="CHEBI:49786"/>
        <label>1</label>
    </ligand>
</feature>
<keyword evidence="4 6" id="KW-0378">Hydrolase</keyword>
<feature type="binding site" description="via carbamate group" evidence="6 9">
    <location>
        <position position="219"/>
    </location>
    <ligand>
        <name>Ni(2+)</name>
        <dbReference type="ChEBI" id="CHEBI:49786"/>
        <label>2</label>
    </ligand>
</feature>
<feature type="binding site" evidence="6 9">
    <location>
        <position position="274"/>
    </location>
    <ligand>
        <name>Ni(2+)</name>
        <dbReference type="ChEBI" id="CHEBI:49786"/>
        <label>2</label>
    </ligand>
</feature>
<evidence type="ECO:0000313" key="15">
    <source>
        <dbReference type="EMBL" id="CCH98370.1"/>
    </source>
</evidence>
<dbReference type="InterPro" id="IPR050112">
    <property type="entry name" value="Urease_alpha_subunit"/>
</dbReference>
<dbReference type="HOGENOM" id="CLU_000980_0_0_3"/>
<dbReference type="GO" id="GO:0005737">
    <property type="term" value="C:cytoplasm"/>
    <property type="evidence" value="ECO:0007669"/>
    <property type="project" value="UniProtKB-SubCell"/>
</dbReference>
<dbReference type="InterPro" id="IPR029754">
    <property type="entry name" value="Urease_Ni-bd"/>
</dbReference>
<sequence length="569" mass="61704">MNYRIDRRTYAETYGPTVGDKVRLADTELFIEVEKDFTTYGDEVKFGGGKVIRDGMGQSPISREDGAVDLVITNALILDWWGIVKADVGIKDGKIYKIGKAGNPHIQDNVDIIIGPATEALAGEGMILTAGGIDAHIHFICPQQIETAIASGITTMIGGGTGPATGTNATTCTPGEWHIYRMLEAAEAFPMNLGFLGKGNSSQPEGLAEQVKAGVIGLKLHEDWGTTPAAIDTCLSVADKYDVQVAIHTDTLNEAGFVEATIAAFKNRVIHTYHTEGAGGGHAPDIIRVCGEMNVLPSSTNPTRPYTTNTLEEHLDMLMVCHHLDRSIPEDVAFAESRIRRETIAAEDILHDLGAFSIISSDSQAMGRVGEVIIRTWQTAHKMRVQRGRLTGETGENDNLRARRYIAKYTINPAITHGISDYVGSIEVGKLADLVLWKPAFFGVKPEIVLKGGLIAWAQMGDANASIPTPQPVYMRPMFASFGGAIAKTSLTFVSKYAMKAGIPEKLKLKKTAVAVSNTRNISKASMKLNDALPRMEVNPETYEVRADGELLICEPATVLPMAQRYFLF</sequence>
<evidence type="ECO:0000256" key="11">
    <source>
        <dbReference type="PROSITE-ProRule" id="PRU00700"/>
    </source>
</evidence>
<dbReference type="NCBIfam" id="NF009686">
    <property type="entry name" value="PRK13207.1"/>
    <property type="match status" value="1"/>
</dbReference>
<keyword evidence="3 6" id="KW-0479">Metal-binding</keyword>
<feature type="binding site" evidence="6 9">
    <location>
        <position position="136"/>
    </location>
    <ligand>
        <name>Ni(2+)</name>
        <dbReference type="ChEBI" id="CHEBI:49786"/>
        <label>1</label>
    </ligand>
</feature>
<dbReference type="GO" id="GO:0016151">
    <property type="term" value="F:nickel cation binding"/>
    <property type="evidence" value="ECO:0007669"/>
    <property type="project" value="UniProtKB-UniRule"/>
</dbReference>
<keyword evidence="2 6" id="KW-0533">Nickel</keyword>
<dbReference type="InterPro" id="IPR011059">
    <property type="entry name" value="Metal-dep_hydrolase_composite"/>
</dbReference>
<dbReference type="InterPro" id="IPR005848">
    <property type="entry name" value="Urease_asu"/>
</dbReference>
<dbReference type="InterPro" id="IPR017951">
    <property type="entry name" value="Urease_asu_c"/>
</dbReference>
<dbReference type="UniPathway" id="UPA00258">
    <property type="reaction ID" value="UER00370"/>
</dbReference>
<dbReference type="EMBL" id="CAII01000418">
    <property type="protein sequence ID" value="CCH98370.1"/>
    <property type="molecule type" value="Genomic_DNA"/>
</dbReference>
<dbReference type="AlphaFoldDB" id="I4FRU5"/>
<feature type="binding site" evidence="6 9">
    <location>
        <position position="138"/>
    </location>
    <ligand>
        <name>Ni(2+)</name>
        <dbReference type="ChEBI" id="CHEBI:49786"/>
        <label>1</label>
    </ligand>
</feature>
<feature type="active site" description="Proton donor" evidence="6 10">
    <location>
        <position position="322"/>
    </location>
</feature>
<evidence type="ECO:0000256" key="3">
    <source>
        <dbReference type="ARBA" id="ARBA00022723"/>
    </source>
</evidence>
<evidence type="ECO:0000313" key="16">
    <source>
        <dbReference type="Proteomes" id="UP000003172"/>
    </source>
</evidence>
<keyword evidence="6 11" id="KW-0963">Cytoplasm</keyword>
<comment type="similarity">
    <text evidence="6 13">Belongs to the metallo-dependent hydrolases superfamily. Urease alpha subunit family.</text>
</comment>
<evidence type="ECO:0000256" key="5">
    <source>
        <dbReference type="ARBA" id="ARBA00047778"/>
    </source>
</evidence>
<comment type="cofactor">
    <cofactor evidence="6 9 12">
        <name>Ni cation</name>
        <dbReference type="ChEBI" id="CHEBI:25516"/>
    </cofactor>
    <text evidence="6 9 12">Binds 2 nickel ions per subunit.</text>
</comment>
<proteinExistence type="inferred from homology"/>
<dbReference type="PROSITE" id="PS00145">
    <property type="entry name" value="UREASE_2"/>
    <property type="match status" value="1"/>
</dbReference>
<dbReference type="PANTHER" id="PTHR43440:SF1">
    <property type="entry name" value="UREASE"/>
    <property type="match status" value="1"/>
</dbReference>
<dbReference type="Pfam" id="PF01979">
    <property type="entry name" value="Amidohydro_1"/>
    <property type="match status" value="1"/>
</dbReference>